<evidence type="ECO:0000256" key="4">
    <source>
        <dbReference type="ARBA" id="ARBA00022691"/>
    </source>
</evidence>
<evidence type="ECO:0000313" key="7">
    <source>
        <dbReference type="Proteomes" id="UP000693981"/>
    </source>
</evidence>
<keyword evidence="7" id="KW-1185">Reference proteome</keyword>
<evidence type="ECO:0000256" key="5">
    <source>
        <dbReference type="ARBA" id="ARBA00022939"/>
    </source>
</evidence>
<keyword evidence="4" id="KW-0949">S-adenosyl-L-methionine</keyword>
<dbReference type="Proteomes" id="UP000693981">
    <property type="component" value="Unassembled WGS sequence"/>
</dbReference>
<dbReference type="GO" id="GO:0016206">
    <property type="term" value="F:catechol O-methyltransferase activity"/>
    <property type="evidence" value="ECO:0007669"/>
    <property type="project" value="UniProtKB-EC"/>
</dbReference>
<dbReference type="PANTHER" id="PTHR43836">
    <property type="entry name" value="CATECHOL O-METHYLTRANSFERASE 1-RELATED"/>
    <property type="match status" value="1"/>
</dbReference>
<protein>
    <recommendedName>
        <fullName evidence="1">catechol O-methyltransferase</fullName>
        <ecNumber evidence="1">2.1.1.6</ecNumber>
    </recommendedName>
</protein>
<dbReference type="PANTHER" id="PTHR43836:SF2">
    <property type="entry name" value="CATECHOL O-METHYLTRANSFERASE 1-RELATED"/>
    <property type="match status" value="1"/>
</dbReference>
<dbReference type="EC" id="2.1.1.6" evidence="1"/>
<proteinExistence type="predicted"/>
<keyword evidence="5" id="KW-0128">Catecholamine metabolism</keyword>
<sequence>MSQLTAFETFTSFVAHKLFRPSFVRGKLESNSIACLEFVKQNATRNDPKSVVDTIDAFAANNLMMNVGEAKGAIVDHEIRQMKPRIMAEIGAYTGYSTVRFAALQRDEAKSAGVDSHYYSFEYSPDSVARVREMVNFAGLDDQVTVIEGAFSDKLPLLDDKTVDIYFIDHDNSLYATDAKKILASGTLRPGSLLIADNVVIPGAPEYLKFLDETPELKTTLHKAPVDLANWSVVDGLSVAIYTQ</sequence>
<keyword evidence="3" id="KW-0808">Transferase</keyword>
<keyword evidence="2" id="KW-0489">Methyltransferase</keyword>
<dbReference type="GO" id="GO:0032259">
    <property type="term" value="P:methylation"/>
    <property type="evidence" value="ECO:0007669"/>
    <property type="project" value="UniProtKB-KW"/>
</dbReference>
<dbReference type="AlphaFoldDB" id="A0A8T1WVI8"/>
<dbReference type="EMBL" id="JAGDFL010000106">
    <property type="protein sequence ID" value="KAG7397615.1"/>
    <property type="molecule type" value="Genomic_DNA"/>
</dbReference>
<name>A0A8T1WVI8_9STRA</name>
<organism evidence="6 7">
    <name type="scientific">Phytophthora boehmeriae</name>
    <dbReference type="NCBI Taxonomy" id="109152"/>
    <lineage>
        <taxon>Eukaryota</taxon>
        <taxon>Sar</taxon>
        <taxon>Stramenopiles</taxon>
        <taxon>Oomycota</taxon>
        <taxon>Peronosporomycetes</taxon>
        <taxon>Peronosporales</taxon>
        <taxon>Peronosporaceae</taxon>
        <taxon>Phytophthora</taxon>
    </lineage>
</organism>
<gene>
    <name evidence="6" type="ORF">PHYBOEH_000436</name>
</gene>
<accession>A0A8T1WVI8</accession>
<evidence type="ECO:0000256" key="1">
    <source>
        <dbReference type="ARBA" id="ARBA00012880"/>
    </source>
</evidence>
<dbReference type="Pfam" id="PF13578">
    <property type="entry name" value="Methyltransf_24"/>
    <property type="match status" value="1"/>
</dbReference>
<dbReference type="InterPro" id="IPR002935">
    <property type="entry name" value="SAM_O-MeTrfase"/>
</dbReference>
<dbReference type="PROSITE" id="PS51682">
    <property type="entry name" value="SAM_OMT_I"/>
    <property type="match status" value="1"/>
</dbReference>
<evidence type="ECO:0000313" key="6">
    <source>
        <dbReference type="EMBL" id="KAG7397615.1"/>
    </source>
</evidence>
<evidence type="ECO:0000256" key="3">
    <source>
        <dbReference type="ARBA" id="ARBA00022679"/>
    </source>
</evidence>
<reference evidence="6" key="1">
    <citation type="submission" date="2021-02" db="EMBL/GenBank/DDBJ databases">
        <authorList>
            <person name="Palmer J.M."/>
        </authorList>
    </citation>
    <scope>NUCLEOTIDE SEQUENCE</scope>
    <source>
        <strain evidence="6">SCRP23</strain>
    </source>
</reference>
<dbReference type="CDD" id="cd02440">
    <property type="entry name" value="AdoMet_MTases"/>
    <property type="match status" value="1"/>
</dbReference>
<evidence type="ECO:0000256" key="2">
    <source>
        <dbReference type="ARBA" id="ARBA00022603"/>
    </source>
</evidence>
<dbReference type="OrthoDB" id="186626at2759"/>
<comment type="caution">
    <text evidence="6">The sequence shown here is derived from an EMBL/GenBank/DDBJ whole genome shotgun (WGS) entry which is preliminary data.</text>
</comment>
<dbReference type="GO" id="GO:0006584">
    <property type="term" value="P:catecholamine metabolic process"/>
    <property type="evidence" value="ECO:0007669"/>
    <property type="project" value="UniProtKB-KW"/>
</dbReference>